<sequence length="131" mass="15394">MKEEKQCPQCGNTLSGRSDKRFCSNQCRAQAHNANRQQNEGEQLMLRINALLRRNRTILRQASPQGKTTTYRQVLEMAGFDFRHFTHLYRTKSGNTYHFCYDYGYLLLPEAGKVLIVNWQPYMDNRSQPFP</sequence>
<reference evidence="2" key="1">
    <citation type="journal article" date="2019" name="Int. J. Syst. Evol. Microbiol.">
        <title>The Global Catalogue of Microorganisms (GCM) 10K type strain sequencing project: providing services to taxonomists for standard genome sequencing and annotation.</title>
        <authorList>
            <consortium name="The Broad Institute Genomics Platform"/>
            <consortium name="The Broad Institute Genome Sequencing Center for Infectious Disease"/>
            <person name="Wu L."/>
            <person name="Ma J."/>
        </authorList>
    </citation>
    <scope>NUCLEOTIDE SEQUENCE [LARGE SCALE GENOMIC DNA]</scope>
    <source>
        <strain evidence="2">JCM 17926</strain>
    </source>
</reference>
<name>A0ABP8LAK8_9BACT</name>
<keyword evidence="2" id="KW-1185">Reference proteome</keyword>
<comment type="caution">
    <text evidence="1">The sequence shown here is derived from an EMBL/GenBank/DDBJ whole genome shotgun (WGS) entry which is preliminary data.</text>
</comment>
<dbReference type="Proteomes" id="UP001500552">
    <property type="component" value="Unassembled WGS sequence"/>
</dbReference>
<evidence type="ECO:0008006" key="3">
    <source>
        <dbReference type="Google" id="ProtNLM"/>
    </source>
</evidence>
<gene>
    <name evidence="1" type="ORF">GCM10023188_06240</name>
</gene>
<proteinExistence type="predicted"/>
<organism evidence="1 2">
    <name type="scientific">Pontibacter saemangeumensis</name>
    <dbReference type="NCBI Taxonomy" id="1084525"/>
    <lineage>
        <taxon>Bacteria</taxon>
        <taxon>Pseudomonadati</taxon>
        <taxon>Bacteroidota</taxon>
        <taxon>Cytophagia</taxon>
        <taxon>Cytophagales</taxon>
        <taxon>Hymenobacteraceae</taxon>
        <taxon>Pontibacter</taxon>
    </lineage>
</organism>
<protein>
    <recommendedName>
        <fullName evidence="3">DUF2116 family Zn-ribbon domain-containing protein</fullName>
    </recommendedName>
</protein>
<evidence type="ECO:0000313" key="1">
    <source>
        <dbReference type="EMBL" id="GAA4425364.1"/>
    </source>
</evidence>
<evidence type="ECO:0000313" key="2">
    <source>
        <dbReference type="Proteomes" id="UP001500552"/>
    </source>
</evidence>
<dbReference type="EMBL" id="BAABHC010000002">
    <property type="protein sequence ID" value="GAA4425364.1"/>
    <property type="molecule type" value="Genomic_DNA"/>
</dbReference>
<accession>A0ABP8LAK8</accession>
<dbReference type="RefSeq" id="WP_345156704.1">
    <property type="nucleotide sequence ID" value="NZ_BAABHC010000002.1"/>
</dbReference>